<dbReference type="SUPFAM" id="SSF52402">
    <property type="entry name" value="Adenine nucleotide alpha hydrolases-like"/>
    <property type="match status" value="1"/>
</dbReference>
<evidence type="ECO:0000256" key="2">
    <source>
        <dbReference type="ARBA" id="ARBA00022741"/>
    </source>
</evidence>
<dbReference type="Proteomes" id="UP000182466">
    <property type="component" value="Unassembled WGS sequence"/>
</dbReference>
<dbReference type="InterPro" id="IPR014729">
    <property type="entry name" value="Rossmann-like_a/b/a_fold"/>
</dbReference>
<comment type="similarity">
    <text evidence="1">Belongs to the universal stress protein A family.</text>
</comment>
<feature type="domain" description="UspA" evidence="4">
    <location>
        <begin position="5"/>
        <end position="159"/>
    </location>
</feature>
<organism evidence="5 6">
    <name type="scientific">Sedimentitalea nanhaiensis</name>
    <dbReference type="NCBI Taxonomy" id="999627"/>
    <lineage>
        <taxon>Bacteria</taxon>
        <taxon>Pseudomonadati</taxon>
        <taxon>Pseudomonadota</taxon>
        <taxon>Alphaproteobacteria</taxon>
        <taxon>Rhodobacterales</taxon>
        <taxon>Paracoccaceae</taxon>
        <taxon>Sedimentitalea</taxon>
    </lineage>
</organism>
<evidence type="ECO:0000259" key="4">
    <source>
        <dbReference type="Pfam" id="PF00582"/>
    </source>
</evidence>
<proteinExistence type="inferred from homology"/>
<dbReference type="eggNOG" id="COG0589">
    <property type="taxonomic scope" value="Bacteria"/>
</dbReference>
<dbReference type="PANTHER" id="PTHR46268">
    <property type="entry name" value="STRESS RESPONSE PROTEIN NHAX"/>
    <property type="match status" value="1"/>
</dbReference>
<dbReference type="STRING" id="999627.SAMN05216236_12726"/>
<dbReference type="Pfam" id="PF00582">
    <property type="entry name" value="Usp"/>
    <property type="match status" value="1"/>
</dbReference>
<protein>
    <submittedName>
        <fullName evidence="5">Nucleotide-binding universal stress protein, UspA family</fullName>
    </submittedName>
</protein>
<dbReference type="OrthoDB" id="5564966at2"/>
<keyword evidence="6" id="KW-1185">Reference proteome</keyword>
<name>A0A1I7DFE9_9RHOB</name>
<dbReference type="InterPro" id="IPR006015">
    <property type="entry name" value="Universal_stress_UspA"/>
</dbReference>
<dbReference type="AlphaFoldDB" id="A0A1I7DFE9"/>
<dbReference type="PANTHER" id="PTHR46268:SF27">
    <property type="entry name" value="UNIVERSAL STRESS PROTEIN RV2623"/>
    <property type="match status" value="1"/>
</dbReference>
<dbReference type="CDD" id="cd00293">
    <property type="entry name" value="USP-like"/>
    <property type="match status" value="1"/>
</dbReference>
<gene>
    <name evidence="5" type="ORF">SAMN05216236_12726</name>
</gene>
<evidence type="ECO:0000256" key="3">
    <source>
        <dbReference type="ARBA" id="ARBA00022840"/>
    </source>
</evidence>
<accession>A0A1I7DFE9</accession>
<evidence type="ECO:0000313" key="5">
    <source>
        <dbReference type="EMBL" id="SFU10388.1"/>
    </source>
</evidence>
<keyword evidence="3" id="KW-0067">ATP-binding</keyword>
<dbReference type="GO" id="GO:0005524">
    <property type="term" value="F:ATP binding"/>
    <property type="evidence" value="ECO:0007669"/>
    <property type="project" value="UniProtKB-KW"/>
</dbReference>
<dbReference type="RefSeq" id="WP_027264122.1">
    <property type="nucleotide sequence ID" value="NZ_FPAW01000027.1"/>
</dbReference>
<evidence type="ECO:0000256" key="1">
    <source>
        <dbReference type="ARBA" id="ARBA00008791"/>
    </source>
</evidence>
<sequence>MKPTIRNILFATDLSQNSTYALRHAASLAQVTGAEIHVLHVSEPLSDDARVALEMFVLNEESRKQATERRGEMVHKLLAERQERFWGSLTGNDAKIRDQVTSIEIIEGYPAEAILRRARELDCDLIVLGAHDHGFTHTFLGTVAKRVLRRADIPTLIVPYKDDGYNTDK</sequence>
<dbReference type="InterPro" id="IPR006016">
    <property type="entry name" value="UspA"/>
</dbReference>
<dbReference type="Gene3D" id="3.40.50.620">
    <property type="entry name" value="HUPs"/>
    <property type="match status" value="1"/>
</dbReference>
<reference evidence="5 6" key="1">
    <citation type="submission" date="2016-10" db="EMBL/GenBank/DDBJ databases">
        <authorList>
            <person name="de Groot N.N."/>
        </authorList>
    </citation>
    <scope>NUCLEOTIDE SEQUENCE [LARGE SCALE GENOMIC DNA]</scope>
    <source>
        <strain evidence="5 6">CGMCC 1.10959</strain>
    </source>
</reference>
<dbReference type="EMBL" id="FPAW01000027">
    <property type="protein sequence ID" value="SFU10388.1"/>
    <property type="molecule type" value="Genomic_DNA"/>
</dbReference>
<dbReference type="PRINTS" id="PR01438">
    <property type="entry name" value="UNVRSLSTRESS"/>
</dbReference>
<keyword evidence="2" id="KW-0547">Nucleotide-binding</keyword>
<evidence type="ECO:0000313" key="6">
    <source>
        <dbReference type="Proteomes" id="UP000182466"/>
    </source>
</evidence>